<dbReference type="EMBL" id="BMAU01021051">
    <property type="protein sequence ID" value="GFX88362.1"/>
    <property type="molecule type" value="Genomic_DNA"/>
</dbReference>
<keyword evidence="2" id="KW-1185">Reference proteome</keyword>
<reference evidence="1" key="1">
    <citation type="submission" date="2020-08" db="EMBL/GenBank/DDBJ databases">
        <title>Multicomponent nature underlies the extraordinary mechanical properties of spider dragline silk.</title>
        <authorList>
            <person name="Kono N."/>
            <person name="Nakamura H."/>
            <person name="Mori M."/>
            <person name="Yoshida Y."/>
            <person name="Ohtoshi R."/>
            <person name="Malay A.D."/>
            <person name="Moran D.A.P."/>
            <person name="Tomita M."/>
            <person name="Numata K."/>
            <person name="Arakawa K."/>
        </authorList>
    </citation>
    <scope>NUCLEOTIDE SEQUENCE</scope>
</reference>
<proteinExistence type="predicted"/>
<sequence>MPDPSAEDLNTRISVTAERMYAMSGKFQIFPSLSLTIQKEDDALTHVHHLNAFHCDFENRFENALSLVIP</sequence>
<dbReference type="AlphaFoldDB" id="A0A8X6RF42"/>
<evidence type="ECO:0000313" key="1">
    <source>
        <dbReference type="EMBL" id="GFX88362.1"/>
    </source>
</evidence>
<organism evidence="1 2">
    <name type="scientific">Trichonephila clavipes</name>
    <name type="common">Golden silk orbweaver</name>
    <name type="synonym">Nephila clavipes</name>
    <dbReference type="NCBI Taxonomy" id="2585209"/>
    <lineage>
        <taxon>Eukaryota</taxon>
        <taxon>Metazoa</taxon>
        <taxon>Ecdysozoa</taxon>
        <taxon>Arthropoda</taxon>
        <taxon>Chelicerata</taxon>
        <taxon>Arachnida</taxon>
        <taxon>Araneae</taxon>
        <taxon>Araneomorphae</taxon>
        <taxon>Entelegynae</taxon>
        <taxon>Araneoidea</taxon>
        <taxon>Nephilidae</taxon>
        <taxon>Trichonephila</taxon>
    </lineage>
</organism>
<protein>
    <submittedName>
        <fullName evidence="1">Uncharacterized protein</fullName>
    </submittedName>
</protein>
<comment type="caution">
    <text evidence="1">The sequence shown here is derived from an EMBL/GenBank/DDBJ whole genome shotgun (WGS) entry which is preliminary data.</text>
</comment>
<gene>
    <name evidence="1" type="ORF">TNCV_1705821</name>
</gene>
<dbReference type="Proteomes" id="UP000887159">
    <property type="component" value="Unassembled WGS sequence"/>
</dbReference>
<accession>A0A8X6RF42</accession>
<evidence type="ECO:0000313" key="2">
    <source>
        <dbReference type="Proteomes" id="UP000887159"/>
    </source>
</evidence>
<name>A0A8X6RF42_TRICX</name>